<evidence type="ECO:0000313" key="2">
    <source>
        <dbReference type="Proteomes" id="UP000479357"/>
    </source>
</evidence>
<dbReference type="RefSeq" id="YP_009855826.1">
    <property type="nucleotide sequence ID" value="NC_048847.1"/>
</dbReference>
<protein>
    <submittedName>
        <fullName evidence="1">Uncharacterized protein</fullName>
    </submittedName>
</protein>
<name>A0A6C0R339_9CAUD</name>
<organism evidence="1 2">
    <name type="scientific">Alteromonas phage vB_AmeM_PT11-V22</name>
    <dbReference type="NCBI Taxonomy" id="2704031"/>
    <lineage>
        <taxon>Viruses</taxon>
        <taxon>Duplodnaviria</taxon>
        <taxon>Heunggongvirae</taxon>
        <taxon>Uroviricota</taxon>
        <taxon>Caudoviricetes</taxon>
        <taxon>Myoalterovirus</taxon>
        <taxon>Myoalterovirus PT11V22</taxon>
    </lineage>
</organism>
<keyword evidence="2" id="KW-1185">Reference proteome</keyword>
<proteinExistence type="predicted"/>
<dbReference type="EMBL" id="MN877442">
    <property type="protein sequence ID" value="QHZ59872.1"/>
    <property type="molecule type" value="Genomic_DNA"/>
</dbReference>
<accession>A0A6C0R339</accession>
<reference evidence="1 2" key="1">
    <citation type="submission" date="2019-12" db="EMBL/GenBank/DDBJ databases">
        <title>Alteromonas phage V22 represents a new genus of marine bacteriophages that requires a novel tail fiber chaperone for host recognition.</title>
        <authorList>
            <person name="Gonzalez-Serrano R."/>
            <person name="Dunne M."/>
            <person name="Rosselli R."/>
            <person name="Martin-Cuadrado A.-B."/>
            <person name="Grosboillot V."/>
            <person name="Zinsli L."/>
            <person name="Roda-Garcia J.J."/>
            <person name="Loessner M.J."/>
            <person name="Rodriguez-Valera F."/>
        </authorList>
    </citation>
    <scope>NUCLEOTIDE SEQUENCE [LARGE SCALE GENOMIC DNA]</scope>
</reference>
<dbReference type="KEGG" id="vg:55626566"/>
<sequence>MTKYLKAEILIEVDDDLWCNFDDPEEEEWFMSRMRQEKHFEEDTCEIKFFPLDLEDDFPCHVLKIEEIEL</sequence>
<evidence type="ECO:0000313" key="1">
    <source>
        <dbReference type="EMBL" id="QHZ59872.1"/>
    </source>
</evidence>
<dbReference type="Proteomes" id="UP000479357">
    <property type="component" value="Segment"/>
</dbReference>
<dbReference type="GeneID" id="55626566"/>